<reference evidence="10 11" key="1">
    <citation type="submission" date="2017-06" db="EMBL/GenBank/DDBJ databases">
        <title>A platform for efficient transgenesis in Macrostomum lignano, a flatworm model organism for stem cell research.</title>
        <authorList>
            <person name="Berezikov E."/>
        </authorList>
    </citation>
    <scope>NUCLEOTIDE SEQUENCE [LARGE SCALE GENOMIC DNA]</scope>
    <source>
        <strain evidence="10">DV1</strain>
        <tissue evidence="10">Whole organism</tissue>
    </source>
</reference>
<gene>
    <name evidence="10" type="ORF">BOX15_Mlig004657g3</name>
</gene>
<proteinExistence type="predicted"/>
<dbReference type="EMBL" id="NIVC01000080">
    <property type="protein sequence ID" value="PAA91707.1"/>
    <property type="molecule type" value="Genomic_DNA"/>
</dbReference>
<protein>
    <recommendedName>
        <fullName evidence="12">Metaxin</fullName>
    </recommendedName>
</protein>
<evidence type="ECO:0000313" key="11">
    <source>
        <dbReference type="Proteomes" id="UP000215902"/>
    </source>
</evidence>
<dbReference type="InterPro" id="IPR050931">
    <property type="entry name" value="Mito_Protein_Transport_Metaxin"/>
</dbReference>
<evidence type="ECO:0000256" key="7">
    <source>
        <dbReference type="SAM" id="Phobius"/>
    </source>
</evidence>
<feature type="non-terminal residue" evidence="10">
    <location>
        <position position="1"/>
    </location>
</feature>
<keyword evidence="6 7" id="KW-0472">Membrane</keyword>
<keyword evidence="2" id="KW-0813">Transport</keyword>
<keyword evidence="3" id="KW-1000">Mitochondrion outer membrane</keyword>
<keyword evidence="7" id="KW-1133">Transmembrane helix</keyword>
<dbReference type="PANTHER" id="PTHR12289">
    <property type="entry name" value="METAXIN RELATED"/>
    <property type="match status" value="1"/>
</dbReference>
<dbReference type="GO" id="GO:0015031">
    <property type="term" value="P:protein transport"/>
    <property type="evidence" value="ECO:0007669"/>
    <property type="project" value="UniProtKB-KW"/>
</dbReference>
<dbReference type="Pfam" id="PF10568">
    <property type="entry name" value="Tom37"/>
    <property type="match status" value="1"/>
</dbReference>
<name>A0A267H2D2_9PLAT</name>
<evidence type="ECO:0000256" key="3">
    <source>
        <dbReference type="ARBA" id="ARBA00022787"/>
    </source>
</evidence>
<dbReference type="AlphaFoldDB" id="A0A267H2D2"/>
<evidence type="ECO:0000259" key="8">
    <source>
        <dbReference type="Pfam" id="PF10568"/>
    </source>
</evidence>
<keyword evidence="11" id="KW-1185">Reference proteome</keyword>
<evidence type="ECO:0000313" key="10">
    <source>
        <dbReference type="EMBL" id="PAA91707.1"/>
    </source>
</evidence>
<keyword evidence="4" id="KW-0653">Protein transport</keyword>
<feature type="transmembrane region" description="Helical" evidence="7">
    <location>
        <begin position="292"/>
        <end position="312"/>
    </location>
</feature>
<evidence type="ECO:0008006" key="12">
    <source>
        <dbReference type="Google" id="ProtNLM"/>
    </source>
</evidence>
<dbReference type="OrthoDB" id="5835136at2759"/>
<sequence>RHQSSCMELTVWPGRWDSASMDPDCLASLAYVRFSGAPVQIRLHNRPALVTSVTTSPRRLSELPRLRHAGNSINGGFNLEHLFAYLRKENYGVEYDFSEDQLVRMTALMRSTRARLAPAVAQLLWLEASVYTRVTRPAFAEAVGLPASLVYPVYRHHATRNRLLASFGYDLARVSEDALLQQVTANGVDCIDQLSQVLDQARFFVSESGPCCLDAMVFGYLWPLLKAPLTQSNLSSGEVPALLRKLRQHRNLIEFCQRIQRVYFPELSSAVGSASAAGGDDASLKSGSDGAVLRNAGLFLVITSAVFGLYAWQSGWIVVQP</sequence>
<dbReference type="GO" id="GO:0007005">
    <property type="term" value="P:mitochondrion organization"/>
    <property type="evidence" value="ECO:0007669"/>
    <property type="project" value="TreeGrafter"/>
</dbReference>
<comment type="caution">
    <text evidence="10">The sequence shown here is derived from an EMBL/GenBank/DDBJ whole genome shotgun (WGS) entry which is preliminary data.</text>
</comment>
<keyword evidence="7" id="KW-0812">Transmembrane</keyword>
<dbReference type="PANTHER" id="PTHR12289:SF41">
    <property type="entry name" value="FAILED AXON CONNECTIONS-RELATED"/>
    <property type="match status" value="1"/>
</dbReference>
<feature type="domain" description="Metaxin glutathione S-transferase" evidence="9">
    <location>
        <begin position="189"/>
        <end position="259"/>
    </location>
</feature>
<dbReference type="InterPro" id="IPR033468">
    <property type="entry name" value="Metaxin_GST"/>
</dbReference>
<dbReference type="Proteomes" id="UP000215902">
    <property type="component" value="Unassembled WGS sequence"/>
</dbReference>
<dbReference type="Pfam" id="PF17171">
    <property type="entry name" value="GST_C_6"/>
    <property type="match status" value="1"/>
</dbReference>
<comment type="subcellular location">
    <subcellularLocation>
        <location evidence="1">Mitochondrion outer membrane</location>
    </subcellularLocation>
</comment>
<keyword evidence="5" id="KW-0496">Mitochondrion</keyword>
<evidence type="ECO:0000256" key="5">
    <source>
        <dbReference type="ARBA" id="ARBA00023128"/>
    </source>
</evidence>
<evidence type="ECO:0000256" key="4">
    <source>
        <dbReference type="ARBA" id="ARBA00022927"/>
    </source>
</evidence>
<evidence type="ECO:0000256" key="2">
    <source>
        <dbReference type="ARBA" id="ARBA00022448"/>
    </source>
</evidence>
<dbReference type="GO" id="GO:0001401">
    <property type="term" value="C:SAM complex"/>
    <property type="evidence" value="ECO:0007669"/>
    <property type="project" value="InterPro"/>
</dbReference>
<evidence type="ECO:0000259" key="9">
    <source>
        <dbReference type="Pfam" id="PF17171"/>
    </source>
</evidence>
<evidence type="ECO:0000256" key="1">
    <source>
        <dbReference type="ARBA" id="ARBA00004294"/>
    </source>
</evidence>
<evidence type="ECO:0000256" key="6">
    <source>
        <dbReference type="ARBA" id="ARBA00023136"/>
    </source>
</evidence>
<dbReference type="InterPro" id="IPR019564">
    <property type="entry name" value="Sam37/metaxin_N"/>
</dbReference>
<feature type="domain" description="Mitochondrial outer membrane transport complex Sam37/metaxin N-terminal" evidence="8">
    <location>
        <begin position="25"/>
        <end position="153"/>
    </location>
</feature>
<accession>A0A267H2D2</accession>
<organism evidence="10 11">
    <name type="scientific">Macrostomum lignano</name>
    <dbReference type="NCBI Taxonomy" id="282301"/>
    <lineage>
        <taxon>Eukaryota</taxon>
        <taxon>Metazoa</taxon>
        <taxon>Spiralia</taxon>
        <taxon>Lophotrochozoa</taxon>
        <taxon>Platyhelminthes</taxon>
        <taxon>Rhabditophora</taxon>
        <taxon>Macrostomorpha</taxon>
        <taxon>Macrostomida</taxon>
        <taxon>Macrostomidae</taxon>
        <taxon>Macrostomum</taxon>
    </lineage>
</organism>
<dbReference type="STRING" id="282301.A0A267H2D2"/>